<keyword evidence="1" id="KW-0812">Transmembrane</keyword>
<evidence type="ECO:0000313" key="3">
    <source>
        <dbReference type="Proteomes" id="UP000317977"/>
    </source>
</evidence>
<reference evidence="2 3" key="1">
    <citation type="submission" date="2019-02" db="EMBL/GenBank/DDBJ databases">
        <title>Deep-cultivation of Planctomycetes and their phenomic and genomic characterization uncovers novel biology.</title>
        <authorList>
            <person name="Wiegand S."/>
            <person name="Jogler M."/>
            <person name="Boedeker C."/>
            <person name="Pinto D."/>
            <person name="Vollmers J."/>
            <person name="Rivas-Marin E."/>
            <person name="Kohn T."/>
            <person name="Peeters S.H."/>
            <person name="Heuer A."/>
            <person name="Rast P."/>
            <person name="Oberbeckmann S."/>
            <person name="Bunk B."/>
            <person name="Jeske O."/>
            <person name="Meyerdierks A."/>
            <person name="Storesund J.E."/>
            <person name="Kallscheuer N."/>
            <person name="Luecker S."/>
            <person name="Lage O.M."/>
            <person name="Pohl T."/>
            <person name="Merkel B.J."/>
            <person name="Hornburger P."/>
            <person name="Mueller R.-W."/>
            <person name="Bruemmer F."/>
            <person name="Labrenz M."/>
            <person name="Spormann A.M."/>
            <person name="Op Den Camp H."/>
            <person name="Overmann J."/>
            <person name="Amann R."/>
            <person name="Jetten M.S.M."/>
            <person name="Mascher T."/>
            <person name="Medema M.H."/>
            <person name="Devos D.P."/>
            <person name="Kaster A.-K."/>
            <person name="Ovreas L."/>
            <person name="Rohde M."/>
            <person name="Galperin M.Y."/>
            <person name="Jogler C."/>
        </authorList>
    </citation>
    <scope>NUCLEOTIDE SEQUENCE [LARGE SCALE GENOMIC DNA]</scope>
    <source>
        <strain evidence="2 3">Poly59</strain>
    </source>
</reference>
<organism evidence="2 3">
    <name type="scientific">Rubripirellula reticaptiva</name>
    <dbReference type="NCBI Taxonomy" id="2528013"/>
    <lineage>
        <taxon>Bacteria</taxon>
        <taxon>Pseudomonadati</taxon>
        <taxon>Planctomycetota</taxon>
        <taxon>Planctomycetia</taxon>
        <taxon>Pirellulales</taxon>
        <taxon>Pirellulaceae</taxon>
        <taxon>Rubripirellula</taxon>
    </lineage>
</organism>
<evidence type="ECO:0000256" key="1">
    <source>
        <dbReference type="SAM" id="Phobius"/>
    </source>
</evidence>
<evidence type="ECO:0000313" key="2">
    <source>
        <dbReference type="EMBL" id="TWU49126.1"/>
    </source>
</evidence>
<dbReference type="EMBL" id="SJPX01000004">
    <property type="protein sequence ID" value="TWU49126.1"/>
    <property type="molecule type" value="Genomic_DNA"/>
</dbReference>
<accession>A0A5C6ENF9</accession>
<dbReference type="RefSeq" id="WP_186776355.1">
    <property type="nucleotide sequence ID" value="NZ_SJPX01000004.1"/>
</dbReference>
<feature type="transmembrane region" description="Helical" evidence="1">
    <location>
        <begin position="77"/>
        <end position="110"/>
    </location>
</feature>
<sequence length="118" mass="11970">MTSSESGESIRIGSPFAVDPVAADPISGDLTASPTVIEPVMDVGSLRYTAMGATAASAMVVGFAAAAWGWFPAGGAAIAALGCGLSIFGMFSVYRFTAMGLLAVHLFLFVANYGQALK</sequence>
<dbReference type="AlphaFoldDB" id="A0A5C6ENF9"/>
<keyword evidence="3" id="KW-1185">Reference proteome</keyword>
<proteinExistence type="predicted"/>
<feature type="transmembrane region" description="Helical" evidence="1">
    <location>
        <begin position="48"/>
        <end position="71"/>
    </location>
</feature>
<protein>
    <submittedName>
        <fullName evidence="2">Uncharacterized protein</fullName>
    </submittedName>
</protein>
<gene>
    <name evidence="2" type="ORF">Poly59_37400</name>
</gene>
<keyword evidence="1" id="KW-1133">Transmembrane helix</keyword>
<comment type="caution">
    <text evidence="2">The sequence shown here is derived from an EMBL/GenBank/DDBJ whole genome shotgun (WGS) entry which is preliminary data.</text>
</comment>
<dbReference type="Proteomes" id="UP000317977">
    <property type="component" value="Unassembled WGS sequence"/>
</dbReference>
<keyword evidence="1" id="KW-0472">Membrane</keyword>
<name>A0A5C6ENF9_9BACT</name>